<comment type="caution">
    <text evidence="1">The sequence shown here is derived from an EMBL/GenBank/DDBJ whole genome shotgun (WGS) entry which is preliminary data.</text>
</comment>
<dbReference type="PANTHER" id="PTHR36681:SF3">
    <property type="entry name" value="NUCLEAR GTPASE, GERMINAL CENTER-ASSOCIATED, TANDEM DUPLICATE 3"/>
    <property type="match status" value="1"/>
</dbReference>
<dbReference type="AlphaFoldDB" id="A0AAV9WHB6"/>
<dbReference type="SUPFAM" id="SSF52540">
    <property type="entry name" value="P-loop containing nucleoside triphosphate hydrolases"/>
    <property type="match status" value="1"/>
</dbReference>
<accession>A0AAV9WHB6</accession>
<keyword evidence="2" id="KW-1185">Reference proteome</keyword>
<dbReference type="InterPro" id="IPR027417">
    <property type="entry name" value="P-loop_NTPase"/>
</dbReference>
<evidence type="ECO:0000313" key="1">
    <source>
        <dbReference type="EMBL" id="KAK6508760.1"/>
    </source>
</evidence>
<sequence>MLMLHTASVESKPSPREIEGRLNRLLSDGKGFLAQIKVPLQNMRSNGLLDLQSDNILKRVLETEQADFSATAVLAFIGDSGVGKSKLLTAVLGEPNLLPTSGLHACTSFPIEIRQRENGKQGYRIETKFLQQNELESEMRAIVHDVGGSGTDPKFSFYKSSR</sequence>
<dbReference type="Gene3D" id="3.40.50.300">
    <property type="entry name" value="P-loop containing nucleotide triphosphate hydrolases"/>
    <property type="match status" value="1"/>
</dbReference>
<reference evidence="1 2" key="1">
    <citation type="submission" date="2023-08" db="EMBL/GenBank/DDBJ databases">
        <authorList>
            <person name="Palmer J.M."/>
        </authorList>
    </citation>
    <scope>NUCLEOTIDE SEQUENCE [LARGE SCALE GENOMIC DNA]</scope>
    <source>
        <strain evidence="1 2">TWF481</strain>
    </source>
</reference>
<name>A0AAV9WHB6_9PEZI</name>
<evidence type="ECO:0000313" key="2">
    <source>
        <dbReference type="Proteomes" id="UP001370758"/>
    </source>
</evidence>
<proteinExistence type="predicted"/>
<evidence type="ECO:0008006" key="3">
    <source>
        <dbReference type="Google" id="ProtNLM"/>
    </source>
</evidence>
<dbReference type="PANTHER" id="PTHR36681">
    <property type="entry name" value="NUCLEAR GTPASE, GERMINAL CENTER-ASSOCIATED, TANDEM DUPLICATE 3"/>
    <property type="match status" value="1"/>
</dbReference>
<dbReference type="EMBL" id="JAVHJL010000002">
    <property type="protein sequence ID" value="KAK6508760.1"/>
    <property type="molecule type" value="Genomic_DNA"/>
</dbReference>
<gene>
    <name evidence="1" type="ORF">TWF481_003530</name>
</gene>
<protein>
    <recommendedName>
        <fullName evidence="3">Dynamin-type G domain-containing protein</fullName>
    </recommendedName>
</protein>
<dbReference type="Proteomes" id="UP001370758">
    <property type="component" value="Unassembled WGS sequence"/>
</dbReference>
<organism evidence="1 2">
    <name type="scientific">Arthrobotrys musiformis</name>
    <dbReference type="NCBI Taxonomy" id="47236"/>
    <lineage>
        <taxon>Eukaryota</taxon>
        <taxon>Fungi</taxon>
        <taxon>Dikarya</taxon>
        <taxon>Ascomycota</taxon>
        <taxon>Pezizomycotina</taxon>
        <taxon>Orbiliomycetes</taxon>
        <taxon>Orbiliales</taxon>
        <taxon>Orbiliaceae</taxon>
        <taxon>Arthrobotrys</taxon>
    </lineage>
</organism>